<dbReference type="InterPro" id="IPR013686">
    <property type="entry name" value="Polypept-transport_assoc_ShlB"/>
</dbReference>
<dbReference type="EMBL" id="JAHHIF010000020">
    <property type="protein sequence ID" value="MBW4546059.1"/>
    <property type="molecule type" value="Genomic_DNA"/>
</dbReference>
<evidence type="ECO:0000256" key="6">
    <source>
        <dbReference type="ARBA" id="ARBA00022927"/>
    </source>
</evidence>
<feature type="non-terminal residue" evidence="12">
    <location>
        <position position="568"/>
    </location>
</feature>
<evidence type="ECO:0000313" key="12">
    <source>
        <dbReference type="EMBL" id="MBW4546059.1"/>
    </source>
</evidence>
<feature type="compositionally biased region" description="Pro residues" evidence="9">
    <location>
        <begin position="106"/>
        <end position="122"/>
    </location>
</feature>
<dbReference type="PANTHER" id="PTHR34597">
    <property type="entry name" value="SLR1661 PROTEIN"/>
    <property type="match status" value="1"/>
</dbReference>
<organism evidence="12 13">
    <name type="scientific">Symplocastrum torsivum CPER-KK1</name>
    <dbReference type="NCBI Taxonomy" id="450513"/>
    <lineage>
        <taxon>Bacteria</taxon>
        <taxon>Bacillati</taxon>
        <taxon>Cyanobacteriota</taxon>
        <taxon>Cyanophyceae</taxon>
        <taxon>Oscillatoriophycideae</taxon>
        <taxon>Oscillatoriales</taxon>
        <taxon>Microcoleaceae</taxon>
        <taxon>Symplocastrum</taxon>
    </lineage>
</organism>
<keyword evidence="5" id="KW-0812">Transmembrane</keyword>
<keyword evidence="10" id="KW-0732">Signal</keyword>
<evidence type="ECO:0000313" key="13">
    <source>
        <dbReference type="Proteomes" id="UP000753908"/>
    </source>
</evidence>
<dbReference type="PROSITE" id="PS51779">
    <property type="entry name" value="POTRA"/>
    <property type="match status" value="1"/>
</dbReference>
<evidence type="ECO:0000256" key="5">
    <source>
        <dbReference type="ARBA" id="ARBA00022692"/>
    </source>
</evidence>
<evidence type="ECO:0000256" key="2">
    <source>
        <dbReference type="ARBA" id="ARBA00009055"/>
    </source>
</evidence>
<gene>
    <name evidence="12" type="ORF">KME25_16665</name>
</gene>
<dbReference type="Gene3D" id="3.10.20.310">
    <property type="entry name" value="membrane protein fhac"/>
    <property type="match status" value="1"/>
</dbReference>
<dbReference type="InterPro" id="IPR034746">
    <property type="entry name" value="POTRA"/>
</dbReference>
<keyword evidence="7" id="KW-0472">Membrane</keyword>
<dbReference type="Proteomes" id="UP000753908">
    <property type="component" value="Unassembled WGS sequence"/>
</dbReference>
<dbReference type="Pfam" id="PF03865">
    <property type="entry name" value="ShlB"/>
    <property type="match status" value="1"/>
</dbReference>
<comment type="subcellular location">
    <subcellularLocation>
        <location evidence="1">Cell outer membrane</location>
    </subcellularLocation>
</comment>
<evidence type="ECO:0000256" key="3">
    <source>
        <dbReference type="ARBA" id="ARBA00022448"/>
    </source>
</evidence>
<comment type="caution">
    <text evidence="12">The sequence shown here is derived from an EMBL/GenBank/DDBJ whole genome shotgun (WGS) entry which is preliminary data.</text>
</comment>
<dbReference type="GO" id="GO:0008320">
    <property type="term" value="F:protein transmembrane transporter activity"/>
    <property type="evidence" value="ECO:0007669"/>
    <property type="project" value="TreeGrafter"/>
</dbReference>
<dbReference type="Pfam" id="PF08479">
    <property type="entry name" value="POTRA_2"/>
    <property type="match status" value="1"/>
</dbReference>
<feature type="domain" description="POTRA" evidence="11">
    <location>
        <begin position="205"/>
        <end position="278"/>
    </location>
</feature>
<evidence type="ECO:0000256" key="4">
    <source>
        <dbReference type="ARBA" id="ARBA00022452"/>
    </source>
</evidence>
<dbReference type="AlphaFoldDB" id="A0A951UAQ9"/>
<reference evidence="12" key="1">
    <citation type="submission" date="2021-05" db="EMBL/GenBank/DDBJ databases">
        <authorList>
            <person name="Pietrasiak N."/>
            <person name="Ward R."/>
            <person name="Stajich J.E."/>
            <person name="Kurbessoian T."/>
        </authorList>
    </citation>
    <scope>NUCLEOTIDE SEQUENCE</scope>
    <source>
        <strain evidence="12">CPER-KK1</strain>
    </source>
</reference>
<feature type="signal peptide" evidence="10">
    <location>
        <begin position="1"/>
        <end position="23"/>
    </location>
</feature>
<keyword evidence="3" id="KW-0813">Transport</keyword>
<dbReference type="PANTHER" id="PTHR34597:SF3">
    <property type="entry name" value="OUTER MEMBRANE TRANSPORTER CDIB"/>
    <property type="match status" value="1"/>
</dbReference>
<name>A0A951UAQ9_9CYAN</name>
<dbReference type="InterPro" id="IPR051544">
    <property type="entry name" value="TPS_OM_transporter"/>
</dbReference>
<reference evidence="12" key="2">
    <citation type="journal article" date="2022" name="Microbiol. Resour. Announc.">
        <title>Metagenome Sequencing to Explore Phylogenomics of Terrestrial Cyanobacteria.</title>
        <authorList>
            <person name="Ward R.D."/>
            <person name="Stajich J.E."/>
            <person name="Johansen J.R."/>
            <person name="Huntemann M."/>
            <person name="Clum A."/>
            <person name="Foster B."/>
            <person name="Foster B."/>
            <person name="Roux S."/>
            <person name="Palaniappan K."/>
            <person name="Varghese N."/>
            <person name="Mukherjee S."/>
            <person name="Reddy T.B.K."/>
            <person name="Daum C."/>
            <person name="Copeland A."/>
            <person name="Chen I.A."/>
            <person name="Ivanova N.N."/>
            <person name="Kyrpides N.C."/>
            <person name="Shapiro N."/>
            <person name="Eloe-Fadrosh E.A."/>
            <person name="Pietrasiak N."/>
        </authorList>
    </citation>
    <scope>NUCLEOTIDE SEQUENCE</scope>
    <source>
        <strain evidence="12">CPER-KK1</strain>
    </source>
</reference>
<keyword evidence="6" id="KW-0653">Protein transport</keyword>
<proteinExistence type="inferred from homology"/>
<sequence length="568" mass="61289">MRLNVIVLGTGLLYLSWSSVALAQLGNDDFVRAVPPCPPSRECFQTSPSNSDPPQPPVNRGENSVQDSDVKFHVPQIAQINPDIPPGVLEPTRPTLSPLPAIPSETPTPSPSLTPPELPLTPPPEVGVTVKVERIEVLGSTVFSADELQTAVASFIGKETTFEELLAIRTAITDLYTTQGYTTSGAFLPPQDLTDGVVRIQVVEGAIEAIDIQGLKRLQTSYIRDRIGLATGAPINLRRLEEALQLLQDNPLIRSVQAELSTGSAPGLSILTLNVTEAQPITASVVVENRDSPSVGELRGTVAIAHNNLLGFGDRFSASYGIAEGIDSYNLSYGIPVNPREGTLSLSYSNDDSRIVEDPFSDLDIRAESYTLSLDFRQPLVLTPTSEFSLSLALDLRQSETFLLNDIPYSFSEGPEKGKSKITALRFSQDWTNRSTTQVLAARSQFSFGLDALGATVNDSGTDAQFISWLGQFQWVKALGEDVILVARTGAQLSLDSLLPIEQFSIGGVDTVRGYRQNQRVADNGVVGSVEVRFPIIRDSNGIGTIQLAPFFDIGTAWNNKGQILSPS</sequence>
<keyword evidence="4" id="KW-1134">Transmembrane beta strand</keyword>
<evidence type="ECO:0000256" key="1">
    <source>
        <dbReference type="ARBA" id="ARBA00004442"/>
    </source>
</evidence>
<evidence type="ECO:0000259" key="11">
    <source>
        <dbReference type="PROSITE" id="PS51779"/>
    </source>
</evidence>
<protein>
    <submittedName>
        <fullName evidence="12">ShlB/FhaC/HecB family hemolysin secretion/activation protein</fullName>
    </submittedName>
</protein>
<dbReference type="GO" id="GO:0046819">
    <property type="term" value="P:protein secretion by the type V secretion system"/>
    <property type="evidence" value="ECO:0007669"/>
    <property type="project" value="TreeGrafter"/>
</dbReference>
<dbReference type="InterPro" id="IPR005565">
    <property type="entry name" value="Hemolysn_activator_HlyB_C"/>
</dbReference>
<evidence type="ECO:0000256" key="10">
    <source>
        <dbReference type="SAM" id="SignalP"/>
    </source>
</evidence>
<feature type="region of interest" description="Disordered" evidence="9">
    <location>
        <begin position="83"/>
        <end position="122"/>
    </location>
</feature>
<dbReference type="GO" id="GO:0098046">
    <property type="term" value="C:type V protein secretion system complex"/>
    <property type="evidence" value="ECO:0007669"/>
    <property type="project" value="TreeGrafter"/>
</dbReference>
<dbReference type="Gene3D" id="2.40.160.50">
    <property type="entry name" value="membrane protein fhac: a member of the omp85/tpsb transporter family"/>
    <property type="match status" value="1"/>
</dbReference>
<feature type="chain" id="PRO_5037948434" evidence="10">
    <location>
        <begin position="24"/>
        <end position="568"/>
    </location>
</feature>
<comment type="similarity">
    <text evidence="2">Belongs to the TPS (TC 1.B.20) family.</text>
</comment>
<evidence type="ECO:0000256" key="7">
    <source>
        <dbReference type="ARBA" id="ARBA00023136"/>
    </source>
</evidence>
<accession>A0A951UAQ9</accession>
<evidence type="ECO:0000256" key="9">
    <source>
        <dbReference type="SAM" id="MobiDB-lite"/>
    </source>
</evidence>
<keyword evidence="8" id="KW-0998">Cell outer membrane</keyword>
<dbReference type="GO" id="GO:0009279">
    <property type="term" value="C:cell outer membrane"/>
    <property type="evidence" value="ECO:0007669"/>
    <property type="project" value="UniProtKB-SubCell"/>
</dbReference>
<evidence type="ECO:0000256" key="8">
    <source>
        <dbReference type="ARBA" id="ARBA00023237"/>
    </source>
</evidence>
<feature type="region of interest" description="Disordered" evidence="9">
    <location>
        <begin position="41"/>
        <end position="66"/>
    </location>
</feature>